<keyword evidence="8" id="KW-0456">Lyase</keyword>
<evidence type="ECO:0000256" key="12">
    <source>
        <dbReference type="ARBA" id="ARBA00045136"/>
    </source>
</evidence>
<keyword evidence="13" id="KW-0472">Membrane</keyword>
<keyword evidence="4" id="KW-0444">Lipid biosynthesis</keyword>
<keyword evidence="13" id="KW-0812">Transmembrane</keyword>
<evidence type="ECO:0000313" key="14">
    <source>
        <dbReference type="Proteomes" id="UP000492821"/>
    </source>
</evidence>
<keyword evidence="10" id="KW-0670">Pyruvate</keyword>
<dbReference type="AlphaFoldDB" id="A0A7E4UTK1"/>
<comment type="pathway">
    <text evidence="11">Phospholipid metabolism; phosphatidylethanolamine biosynthesis.</text>
</comment>
<dbReference type="UniPathway" id="UPA00558"/>
<dbReference type="GO" id="GO:0006646">
    <property type="term" value="P:phosphatidylethanolamine biosynthetic process"/>
    <property type="evidence" value="ECO:0007669"/>
    <property type="project" value="UniProtKB-UniPathway"/>
</dbReference>
<evidence type="ECO:0000256" key="11">
    <source>
        <dbReference type="ARBA" id="ARBA00024326"/>
    </source>
</evidence>
<dbReference type="Pfam" id="PF02666">
    <property type="entry name" value="PS_Dcarbxylase"/>
    <property type="match status" value="1"/>
</dbReference>
<name>A0A7E4UTK1_PANRE</name>
<proteinExistence type="predicted"/>
<accession>A0A7E4UTK1</accession>
<dbReference type="EC" id="4.1.1.65" evidence="3"/>
<protein>
    <recommendedName>
        <fullName evidence="3">phosphatidylserine decarboxylase</fullName>
        <ecNumber evidence="3">4.1.1.65</ecNumber>
    </recommendedName>
</protein>
<evidence type="ECO:0000256" key="10">
    <source>
        <dbReference type="ARBA" id="ARBA00023317"/>
    </source>
</evidence>
<keyword evidence="7" id="KW-0594">Phospholipid biosynthesis</keyword>
<evidence type="ECO:0000256" key="6">
    <source>
        <dbReference type="ARBA" id="ARBA00023098"/>
    </source>
</evidence>
<keyword evidence="6" id="KW-0443">Lipid metabolism</keyword>
<evidence type="ECO:0000313" key="15">
    <source>
        <dbReference type="WBParaSite" id="Pan_g12602.t1"/>
    </source>
</evidence>
<evidence type="ECO:0000256" key="2">
    <source>
        <dbReference type="ARBA" id="ARBA00005189"/>
    </source>
</evidence>
<dbReference type="InterPro" id="IPR003817">
    <property type="entry name" value="PS_Dcarbxylase"/>
</dbReference>
<feature type="transmembrane region" description="Helical" evidence="13">
    <location>
        <begin position="50"/>
        <end position="72"/>
    </location>
</feature>
<keyword evidence="9" id="KW-1208">Phospholipid metabolism</keyword>
<evidence type="ECO:0000256" key="1">
    <source>
        <dbReference type="ARBA" id="ARBA00001928"/>
    </source>
</evidence>
<sequence length="363" mass="40573">MRLLTVGHSKVLFQTFKVCRDVVRQQSTQNGPPLAQTVVPPVKRFRKTKMIGMVAAGGIVVGTATFLGRIFLSEYRSEVDPKHYYSDWKIRLYTSLPLAATSRCFGYVANVTIPVFLRETLFGTFASMYNCRLDEAIVSDLKSYPSLASFFNRALKTETRPISAVSLVAPADGIVLHYGEVVDRKIEYVKGHDYDVTEFLGPSVPHVKTGNALYQIVVYLAPGDYHAFHSPADWKVNEKVHHPGFLLSVKPSILDWIPRLFCLNERIVLSGAWKHGFFSMSAVAATNVGDINIPLGSAEKEVMKTETHAVFSEDYSYFRGDKVGEFRLGSTIVLIFEAPKTLKFAVQAGDKLRYGQSLIIKDF</sequence>
<comment type="function">
    <text evidence="12">Catalyzes the formation of phosphatidylethanolamine (PtdEtn) from phosphatidylserine (PtdSer). Plays a central role in phospholipid metabolism and in the interorganelle trafficking of phosphatidylserine. May be involved in lipid droplet biogenesis at the endoplasmic reticulum membrane.</text>
</comment>
<dbReference type="PANTHER" id="PTHR10067:SF6">
    <property type="entry name" value="PHOSPHATIDYLSERINE DECARBOXYLASE PROENZYME, MITOCHONDRIAL"/>
    <property type="match status" value="1"/>
</dbReference>
<dbReference type="GO" id="GO:0005739">
    <property type="term" value="C:mitochondrion"/>
    <property type="evidence" value="ECO:0007669"/>
    <property type="project" value="TreeGrafter"/>
</dbReference>
<keyword evidence="5" id="KW-0210">Decarboxylase</keyword>
<evidence type="ECO:0000256" key="9">
    <source>
        <dbReference type="ARBA" id="ARBA00023264"/>
    </source>
</evidence>
<dbReference type="NCBIfam" id="TIGR00163">
    <property type="entry name" value="PS_decarb"/>
    <property type="match status" value="1"/>
</dbReference>
<dbReference type="GO" id="GO:0004609">
    <property type="term" value="F:phosphatidylserine decarboxylase activity"/>
    <property type="evidence" value="ECO:0007669"/>
    <property type="project" value="UniProtKB-EC"/>
</dbReference>
<evidence type="ECO:0000256" key="7">
    <source>
        <dbReference type="ARBA" id="ARBA00023209"/>
    </source>
</evidence>
<dbReference type="WBParaSite" id="Pan_g12602.t1">
    <property type="protein sequence ID" value="Pan_g12602.t1"/>
    <property type="gene ID" value="Pan_g12602"/>
</dbReference>
<evidence type="ECO:0000256" key="5">
    <source>
        <dbReference type="ARBA" id="ARBA00022793"/>
    </source>
</evidence>
<evidence type="ECO:0000256" key="8">
    <source>
        <dbReference type="ARBA" id="ARBA00023239"/>
    </source>
</evidence>
<dbReference type="InterPro" id="IPR033177">
    <property type="entry name" value="PSD-B"/>
</dbReference>
<keyword evidence="13" id="KW-1133">Transmembrane helix</keyword>
<comment type="pathway">
    <text evidence="2">Lipid metabolism.</text>
</comment>
<reference evidence="14" key="1">
    <citation type="journal article" date="2013" name="Genetics">
        <title>The draft genome and transcriptome of Panagrellus redivivus are shaped by the harsh demands of a free-living lifestyle.</title>
        <authorList>
            <person name="Srinivasan J."/>
            <person name="Dillman A.R."/>
            <person name="Macchietto M.G."/>
            <person name="Heikkinen L."/>
            <person name="Lakso M."/>
            <person name="Fracchia K.M."/>
            <person name="Antoshechkin I."/>
            <person name="Mortazavi A."/>
            <person name="Wong G."/>
            <person name="Sternberg P.W."/>
        </authorList>
    </citation>
    <scope>NUCLEOTIDE SEQUENCE [LARGE SCALE GENOMIC DNA]</scope>
    <source>
        <strain evidence="14">MT8872</strain>
    </source>
</reference>
<dbReference type="PANTHER" id="PTHR10067">
    <property type="entry name" value="PHOSPHATIDYLSERINE DECARBOXYLASE"/>
    <property type="match status" value="1"/>
</dbReference>
<organism evidence="14 15">
    <name type="scientific">Panagrellus redivivus</name>
    <name type="common">Microworm</name>
    <dbReference type="NCBI Taxonomy" id="6233"/>
    <lineage>
        <taxon>Eukaryota</taxon>
        <taxon>Metazoa</taxon>
        <taxon>Ecdysozoa</taxon>
        <taxon>Nematoda</taxon>
        <taxon>Chromadorea</taxon>
        <taxon>Rhabditida</taxon>
        <taxon>Tylenchina</taxon>
        <taxon>Panagrolaimomorpha</taxon>
        <taxon>Panagrolaimoidea</taxon>
        <taxon>Panagrolaimidae</taxon>
        <taxon>Panagrellus</taxon>
    </lineage>
</organism>
<evidence type="ECO:0000256" key="4">
    <source>
        <dbReference type="ARBA" id="ARBA00022516"/>
    </source>
</evidence>
<keyword evidence="14" id="KW-1185">Reference proteome</keyword>
<evidence type="ECO:0000256" key="13">
    <source>
        <dbReference type="SAM" id="Phobius"/>
    </source>
</evidence>
<dbReference type="Proteomes" id="UP000492821">
    <property type="component" value="Unassembled WGS sequence"/>
</dbReference>
<evidence type="ECO:0000256" key="3">
    <source>
        <dbReference type="ARBA" id="ARBA00012243"/>
    </source>
</evidence>
<comment type="cofactor">
    <cofactor evidence="1">
        <name>pyruvate</name>
        <dbReference type="ChEBI" id="CHEBI:15361"/>
    </cofactor>
</comment>
<reference evidence="15" key="2">
    <citation type="submission" date="2020-10" db="UniProtKB">
        <authorList>
            <consortium name="WormBaseParasite"/>
        </authorList>
    </citation>
    <scope>IDENTIFICATION</scope>
</reference>